<dbReference type="Proteomes" id="UP001148018">
    <property type="component" value="Unassembled WGS sequence"/>
</dbReference>
<dbReference type="EMBL" id="JANIIK010000109">
    <property type="protein sequence ID" value="KAJ3597490.1"/>
    <property type="molecule type" value="Genomic_DNA"/>
</dbReference>
<keyword evidence="2" id="KW-1185">Reference proteome</keyword>
<evidence type="ECO:0000313" key="2">
    <source>
        <dbReference type="Proteomes" id="UP001148018"/>
    </source>
</evidence>
<gene>
    <name evidence="1" type="ORF">NHX12_001013</name>
</gene>
<dbReference type="AlphaFoldDB" id="A0A9Q0IGT8"/>
<feature type="non-terminal residue" evidence="1">
    <location>
        <position position="112"/>
    </location>
</feature>
<proteinExistence type="predicted"/>
<comment type="caution">
    <text evidence="1">The sequence shown here is derived from an EMBL/GenBank/DDBJ whole genome shotgun (WGS) entry which is preliminary data.</text>
</comment>
<name>A0A9Q0IGT8_9TELE</name>
<evidence type="ECO:0000313" key="1">
    <source>
        <dbReference type="EMBL" id="KAJ3597490.1"/>
    </source>
</evidence>
<accession>A0A9Q0IGT8</accession>
<organism evidence="1 2">
    <name type="scientific">Muraenolepis orangiensis</name>
    <name type="common">Patagonian moray cod</name>
    <dbReference type="NCBI Taxonomy" id="630683"/>
    <lineage>
        <taxon>Eukaryota</taxon>
        <taxon>Metazoa</taxon>
        <taxon>Chordata</taxon>
        <taxon>Craniata</taxon>
        <taxon>Vertebrata</taxon>
        <taxon>Euteleostomi</taxon>
        <taxon>Actinopterygii</taxon>
        <taxon>Neopterygii</taxon>
        <taxon>Teleostei</taxon>
        <taxon>Neoteleostei</taxon>
        <taxon>Acanthomorphata</taxon>
        <taxon>Zeiogadaria</taxon>
        <taxon>Gadariae</taxon>
        <taxon>Gadiformes</taxon>
        <taxon>Muraenolepidoidei</taxon>
        <taxon>Muraenolepididae</taxon>
        <taxon>Muraenolepis</taxon>
    </lineage>
</organism>
<protein>
    <submittedName>
        <fullName evidence="1">Uncharacterized protein</fullName>
    </submittedName>
</protein>
<reference evidence="1" key="1">
    <citation type="submission" date="2022-07" db="EMBL/GenBank/DDBJ databases">
        <title>Chromosome-level genome of Muraenolepis orangiensis.</title>
        <authorList>
            <person name="Kim J."/>
        </authorList>
    </citation>
    <scope>NUCLEOTIDE SEQUENCE</scope>
    <source>
        <strain evidence="1">KU_S4_2022</strain>
        <tissue evidence="1">Muscle</tissue>
    </source>
</reference>
<sequence>QGHMPDKIVDFIGQECPAPPEAIVTSSDATRHHYALCATSANVVMKSYSCCDSPLLESDVGNSDEEFWAIGDTQGHMPDKIVDFIGRECPAPPEAIVTSSDATRHHYADYAI</sequence>